<evidence type="ECO:0000313" key="3">
    <source>
        <dbReference type="EMBL" id="OHV02278.1"/>
    </source>
</evidence>
<evidence type="ECO:0000256" key="1">
    <source>
        <dbReference type="ARBA" id="ARBA00022553"/>
    </source>
</evidence>
<keyword evidence="1" id="KW-0597">Phosphoprotein</keyword>
<evidence type="ECO:0000256" key="2">
    <source>
        <dbReference type="ARBA" id="ARBA00022990"/>
    </source>
</evidence>
<organism evidence="3 5">
    <name type="scientific">Mycobacterium talmoniae</name>
    <dbReference type="NCBI Taxonomy" id="1858794"/>
    <lineage>
        <taxon>Bacteria</taxon>
        <taxon>Bacillati</taxon>
        <taxon>Actinomycetota</taxon>
        <taxon>Actinomycetes</taxon>
        <taxon>Mycobacteriales</taxon>
        <taxon>Mycobacteriaceae</taxon>
        <taxon>Mycobacterium</taxon>
    </lineage>
</organism>
<proteinExistence type="predicted"/>
<dbReference type="RefSeq" id="WP_071027574.1">
    <property type="nucleotide sequence ID" value="NZ_MLQM01000089.1"/>
</dbReference>
<reference evidence="4 6" key="2">
    <citation type="journal article" date="2017" name="Int. J. Syst. Evol. Microbiol.">
        <title>Mycobacterium talmoniae sp. nov., a slowly growing mycobacterium isolated from human respiratory samples.</title>
        <authorList>
            <person name="Davidson R.M."/>
            <person name="DeGroote M.A."/>
            <person name="Marola J.L."/>
            <person name="Buss S."/>
            <person name="Jones V."/>
            <person name="McNeil M.R."/>
            <person name="Freifeld A.G."/>
            <person name="Elaine Epperson L."/>
            <person name="Hasan N.A."/>
            <person name="Jackson M."/>
            <person name="Iwen P.C."/>
            <person name="Salfinger M."/>
            <person name="Strong M."/>
        </authorList>
    </citation>
    <scope>NUCLEOTIDE SEQUENCE [LARGE SCALE GENOMIC DNA]</scope>
    <source>
        <strain evidence="4 6">ATCC BAA-2683</strain>
    </source>
</reference>
<dbReference type="EMBL" id="MLQM01000089">
    <property type="protein sequence ID" value="OHV02278.1"/>
    <property type="molecule type" value="Genomic_DNA"/>
</dbReference>
<evidence type="ECO:0000313" key="6">
    <source>
        <dbReference type="Proteomes" id="UP000238296"/>
    </source>
</evidence>
<accession>A0A1S1NGZ5</accession>
<sequence length="410" mass="44710">MNDNRVATAVNAIRTALSKKQLVLILGAGVSAAATNGHRLSMWQGLVNDAIDRCVELGERDQVWADRAKADVTSPYDDDLIAAAEKATSGLGGRTNPQYRRWLRDTVGALHIEDTTLTDVIKLYAERGSLIATTNYDDIPSEATGWPAVAWRDNTTIQRVFRGDDHAIIHIHGHWREPASVVFGSSSYADVLSDQHAAEFLRFLVWGKTVVFCGFGAGMRDPNFTALRNWLRTYLNSEYSHYRLVRSSEVQAAQSEHHADEHITVVPFGATHTDLPTFLDAMLTAGPFRAIDDTQPQRPTPAPTTSGETIPIVIPLASQETRNELAEMAARLAAVAVVAVDTSNPLIGPAGEVIDPAVRDVYIRFQNLFADEAAFVTSAAAASELTHVQADRALGIGRRLTALIDDPPPR</sequence>
<dbReference type="PANTHER" id="PTHR28623:SF2">
    <property type="entry name" value="PROTEIN FAM118A"/>
    <property type="match status" value="1"/>
</dbReference>
<dbReference type="InterPro" id="IPR038916">
    <property type="entry name" value="FAM118"/>
</dbReference>
<keyword evidence="5" id="KW-1185">Reference proteome</keyword>
<protein>
    <submittedName>
        <fullName evidence="3">Uncharacterized protein</fullName>
    </submittedName>
</protein>
<gene>
    <name evidence="3" type="ORF">BKN37_15990</name>
    <name evidence="4" type="ORF">C1Y40_04500</name>
</gene>
<evidence type="ECO:0000313" key="4">
    <source>
        <dbReference type="EMBL" id="PQM45322.1"/>
    </source>
</evidence>
<dbReference type="Pfam" id="PF13289">
    <property type="entry name" value="SIR2_2"/>
    <property type="match status" value="1"/>
</dbReference>
<dbReference type="AlphaFoldDB" id="A0A1S1NGZ5"/>
<dbReference type="Proteomes" id="UP000238296">
    <property type="component" value="Unassembled WGS sequence"/>
</dbReference>
<comment type="caution">
    <text evidence="3">The sequence shown here is derived from an EMBL/GenBank/DDBJ whole genome shotgun (WGS) entry which is preliminary data.</text>
</comment>
<keyword evidence="2" id="KW-0007">Acetylation</keyword>
<evidence type="ECO:0000313" key="5">
    <source>
        <dbReference type="Proteomes" id="UP000179734"/>
    </source>
</evidence>
<dbReference type="Proteomes" id="UP000179734">
    <property type="component" value="Unassembled WGS sequence"/>
</dbReference>
<name>A0A1S1NGZ5_9MYCO</name>
<reference evidence="3 5" key="1">
    <citation type="submission" date="2016-10" db="EMBL/GenBank/DDBJ databases">
        <title>Genome sequence of Mycobacterium talmonii.</title>
        <authorList>
            <person name="Greninger A.L."/>
            <person name="Elliott B."/>
            <person name="Vasireddy S."/>
            <person name="Vasireddy R."/>
        </authorList>
    </citation>
    <scope>NUCLEOTIDE SEQUENCE [LARGE SCALE GENOMIC DNA]</scope>
    <source>
        <strain evidence="3">MO-5499</strain>
        <strain evidence="5">NE-TNMC-100812</strain>
    </source>
</reference>
<dbReference type="PANTHER" id="PTHR28623">
    <property type="entry name" value="PROTEIN FAM118B"/>
    <property type="match status" value="1"/>
</dbReference>
<dbReference type="EMBL" id="PPEA01000653">
    <property type="protein sequence ID" value="PQM45322.1"/>
    <property type="molecule type" value="Genomic_DNA"/>
</dbReference>
<reference evidence="4" key="3">
    <citation type="submission" date="2018-01" db="EMBL/GenBank/DDBJ databases">
        <authorList>
            <person name="Gaut B.S."/>
            <person name="Morton B.R."/>
            <person name="Clegg M.T."/>
            <person name="Duvall M.R."/>
        </authorList>
    </citation>
    <scope>NUCLEOTIDE SEQUENCE</scope>
    <source>
        <strain evidence="4">ATCC BAA-2683</strain>
    </source>
</reference>